<dbReference type="InterPro" id="IPR001810">
    <property type="entry name" value="F-box_dom"/>
</dbReference>
<dbReference type="AlphaFoldDB" id="A0A2P5E8R7"/>
<sequence length="680" mass="77288">MDPSIRFSTKKHRTQREKRKMNITSSITNTSQTPTTHDHHHHHVGPTDHDHDHDHDDRLSDLPEPIIHHVMSFLPTKSVTRFSALSRRLSSAWHSFPIINFDSDLASSFLLAASKQTFLDFGVASVQRRRRRRLSSDCDLQRFRFRAPLGRCGDEENDDVGEIVSFALEERVKQLTLDCRPECKHGKVEPPVLPEAVFSSKSIKTMELYGLKLRSSSDEGLILVSCPLMEDLTIGECTTIPSLTDSSSTTVKVSCGKLKTLRFENCRGIQRIQVDDGAVRRTTLESFSFVSRSHDYHCEIDLSSCKSLKSLELKNVHIVSDEWFSGQVSQLVSLESLKLTSCGGLKSIVCRCNNSLKIMDLNDCWTLENIEVVSLNLEFFRYSTVSSGIISDSRVISNSRKFDIRGCVFLKNLRLIGANVTDTWVRDNINAVSGFQFLENLCLKNCNLLEKVGFCTDHLKSMKLVNCQNLLAVEISAPNLVLFTYRGHVLLSPIVVTSLILDAELSLTNSGVLGSEYFKRLRNFVSYFDHCKTLTLDCHKDDEALIFPSEEREALVSPLHDLNHLKIKLRRAELKRIVEVVDSLLWLAPRLKTLSIITSESKPLVIFKFYYKPTSFKSEEDQGDVHARCLCYSSLLKCWRHFLTRVEMDTFEDFDKKALQSFFMENAEATLSTTAQDQLP</sequence>
<dbReference type="OrthoDB" id="1194581at2759"/>
<dbReference type="Gene3D" id="3.80.10.10">
    <property type="entry name" value="Ribonuclease Inhibitor"/>
    <property type="match status" value="1"/>
</dbReference>
<accession>A0A2P5E8R7</accession>
<name>A0A2P5E8R7_TREOI</name>
<dbReference type="Pfam" id="PF23622">
    <property type="entry name" value="LRR_At1g61320_AtMIF1"/>
    <property type="match status" value="2"/>
</dbReference>
<dbReference type="SUPFAM" id="SSF81383">
    <property type="entry name" value="F-box domain"/>
    <property type="match status" value="1"/>
</dbReference>
<dbReference type="InParanoid" id="A0A2P5E8R7"/>
<organism evidence="3 4">
    <name type="scientific">Trema orientale</name>
    <name type="common">Charcoal tree</name>
    <name type="synonym">Celtis orientalis</name>
    <dbReference type="NCBI Taxonomy" id="63057"/>
    <lineage>
        <taxon>Eukaryota</taxon>
        <taxon>Viridiplantae</taxon>
        <taxon>Streptophyta</taxon>
        <taxon>Embryophyta</taxon>
        <taxon>Tracheophyta</taxon>
        <taxon>Spermatophyta</taxon>
        <taxon>Magnoliopsida</taxon>
        <taxon>eudicotyledons</taxon>
        <taxon>Gunneridae</taxon>
        <taxon>Pentapetalae</taxon>
        <taxon>rosids</taxon>
        <taxon>fabids</taxon>
        <taxon>Rosales</taxon>
        <taxon>Cannabaceae</taxon>
        <taxon>Trema</taxon>
    </lineage>
</organism>
<dbReference type="Pfam" id="PF00646">
    <property type="entry name" value="F-box"/>
    <property type="match status" value="1"/>
</dbReference>
<dbReference type="PANTHER" id="PTHR34145:SF51">
    <property type="entry name" value="FBD DOMAIN-CONTAINING PROTEIN"/>
    <property type="match status" value="1"/>
</dbReference>
<dbReference type="SUPFAM" id="SSF52058">
    <property type="entry name" value="L domain-like"/>
    <property type="match status" value="1"/>
</dbReference>
<dbReference type="InterPro" id="IPR055357">
    <property type="entry name" value="LRR_At1g61320_AtMIF1"/>
</dbReference>
<dbReference type="InterPro" id="IPR036047">
    <property type="entry name" value="F-box-like_dom_sf"/>
</dbReference>
<feature type="region of interest" description="Disordered" evidence="1">
    <location>
        <begin position="1"/>
        <end position="57"/>
    </location>
</feature>
<dbReference type="PROSITE" id="PS50181">
    <property type="entry name" value="FBOX"/>
    <property type="match status" value="1"/>
</dbReference>
<feature type="compositionally biased region" description="Low complexity" evidence="1">
    <location>
        <begin position="22"/>
        <end position="35"/>
    </location>
</feature>
<evidence type="ECO:0000256" key="1">
    <source>
        <dbReference type="SAM" id="MobiDB-lite"/>
    </source>
</evidence>
<dbReference type="SMART" id="SM00256">
    <property type="entry name" value="FBOX"/>
    <property type="match status" value="1"/>
</dbReference>
<protein>
    <submittedName>
        <fullName evidence="3">F-box domain containing protein</fullName>
    </submittedName>
</protein>
<dbReference type="InterPro" id="IPR032675">
    <property type="entry name" value="LRR_dom_sf"/>
</dbReference>
<gene>
    <name evidence="3" type="ORF">TorRG33x02_222540</name>
</gene>
<evidence type="ECO:0000313" key="3">
    <source>
        <dbReference type="EMBL" id="PON81931.1"/>
    </source>
</evidence>
<feature type="compositionally biased region" description="Basic residues" evidence="1">
    <location>
        <begin position="8"/>
        <end position="21"/>
    </location>
</feature>
<reference evidence="4" key="1">
    <citation type="submission" date="2016-06" db="EMBL/GenBank/DDBJ databases">
        <title>Parallel loss of symbiosis genes in relatives of nitrogen-fixing non-legume Parasponia.</title>
        <authorList>
            <person name="Van Velzen R."/>
            <person name="Holmer R."/>
            <person name="Bu F."/>
            <person name="Rutten L."/>
            <person name="Van Zeijl A."/>
            <person name="Liu W."/>
            <person name="Santuari L."/>
            <person name="Cao Q."/>
            <person name="Sharma T."/>
            <person name="Shen D."/>
            <person name="Roswanjaya Y."/>
            <person name="Wardhani T."/>
            <person name="Kalhor M.S."/>
            <person name="Jansen J."/>
            <person name="Van den Hoogen J."/>
            <person name="Gungor B."/>
            <person name="Hartog M."/>
            <person name="Hontelez J."/>
            <person name="Verver J."/>
            <person name="Yang W.-C."/>
            <person name="Schijlen E."/>
            <person name="Repin R."/>
            <person name="Schilthuizen M."/>
            <person name="Schranz E."/>
            <person name="Heidstra R."/>
            <person name="Miyata K."/>
            <person name="Fedorova E."/>
            <person name="Kohlen W."/>
            <person name="Bisseling T."/>
            <person name="Smit S."/>
            <person name="Geurts R."/>
        </authorList>
    </citation>
    <scope>NUCLEOTIDE SEQUENCE [LARGE SCALE GENOMIC DNA]</scope>
    <source>
        <strain evidence="4">cv. RG33-2</strain>
    </source>
</reference>
<evidence type="ECO:0000313" key="4">
    <source>
        <dbReference type="Proteomes" id="UP000237000"/>
    </source>
</evidence>
<dbReference type="InterPro" id="IPR053772">
    <property type="entry name" value="At1g61320/At1g61330-like"/>
</dbReference>
<dbReference type="STRING" id="63057.A0A2P5E8R7"/>
<dbReference type="Proteomes" id="UP000237000">
    <property type="component" value="Unassembled WGS sequence"/>
</dbReference>
<feature type="domain" description="F-box" evidence="2">
    <location>
        <begin position="56"/>
        <end position="91"/>
    </location>
</feature>
<feature type="compositionally biased region" description="Basic and acidic residues" evidence="1">
    <location>
        <begin position="45"/>
        <end position="57"/>
    </location>
</feature>
<evidence type="ECO:0000259" key="2">
    <source>
        <dbReference type="PROSITE" id="PS50181"/>
    </source>
</evidence>
<comment type="caution">
    <text evidence="3">The sequence shown here is derived from an EMBL/GenBank/DDBJ whole genome shotgun (WGS) entry which is preliminary data.</text>
</comment>
<dbReference type="PANTHER" id="PTHR34145">
    <property type="entry name" value="OS02G0105600 PROTEIN"/>
    <property type="match status" value="1"/>
</dbReference>
<proteinExistence type="predicted"/>
<keyword evidence="4" id="KW-1185">Reference proteome</keyword>
<dbReference type="EMBL" id="JXTC01000205">
    <property type="protein sequence ID" value="PON81931.1"/>
    <property type="molecule type" value="Genomic_DNA"/>
</dbReference>